<name>C0P8E9_MAIZE</name>
<organism evidence="2">
    <name type="scientific">Zea mays</name>
    <name type="common">Maize</name>
    <dbReference type="NCBI Taxonomy" id="4577"/>
    <lineage>
        <taxon>Eukaryota</taxon>
        <taxon>Viridiplantae</taxon>
        <taxon>Streptophyta</taxon>
        <taxon>Embryophyta</taxon>
        <taxon>Tracheophyta</taxon>
        <taxon>Spermatophyta</taxon>
        <taxon>Magnoliopsida</taxon>
        <taxon>Liliopsida</taxon>
        <taxon>Poales</taxon>
        <taxon>Poaceae</taxon>
        <taxon>PACMAD clade</taxon>
        <taxon>Panicoideae</taxon>
        <taxon>Andropogonodae</taxon>
        <taxon>Andropogoneae</taxon>
        <taxon>Tripsacinae</taxon>
        <taxon>Zea</taxon>
    </lineage>
</organism>
<dbReference type="AlphaFoldDB" id="C0P8E9"/>
<evidence type="ECO:0000256" key="1">
    <source>
        <dbReference type="SAM" id="MobiDB-lite"/>
    </source>
</evidence>
<sequence length="98" mass="10266">MARASSPLPSDRSSTSSPIPRLSFHARITKASLTETQATVSTPLARSSPALATNPGRCFWVQVGVNAPGTAKSTTFFPAVRSRTVTVFSSPSGEDVSK</sequence>
<reference evidence="2" key="1">
    <citation type="journal article" date="2009" name="PLoS Genet.">
        <title>Sequencing, mapping, and analysis of 27,455 maize full-length cDNAs.</title>
        <authorList>
            <person name="Soderlund C."/>
            <person name="Descour A."/>
            <person name="Kudrna D."/>
            <person name="Bomhoff M."/>
            <person name="Boyd L."/>
            <person name="Currie J."/>
            <person name="Angelova A."/>
            <person name="Collura K."/>
            <person name="Wissotski M."/>
            <person name="Ashley E."/>
            <person name="Morrow D."/>
            <person name="Fernandes J."/>
            <person name="Walbot V."/>
            <person name="Yu Y."/>
        </authorList>
    </citation>
    <scope>NUCLEOTIDE SEQUENCE</scope>
    <source>
        <strain evidence="2">B73</strain>
    </source>
</reference>
<protein>
    <submittedName>
        <fullName evidence="2">Uncharacterized protein</fullName>
    </submittedName>
</protein>
<feature type="region of interest" description="Disordered" evidence="1">
    <location>
        <begin position="1"/>
        <end position="21"/>
    </location>
</feature>
<feature type="compositionally biased region" description="Low complexity" evidence="1">
    <location>
        <begin position="1"/>
        <end position="20"/>
    </location>
</feature>
<evidence type="ECO:0000313" key="2">
    <source>
        <dbReference type="EMBL" id="ACN29265.1"/>
    </source>
</evidence>
<reference evidence="2" key="2">
    <citation type="submission" date="2012-06" db="EMBL/GenBank/DDBJ databases">
        <authorList>
            <person name="Yu Y."/>
            <person name="Currie J."/>
            <person name="Lomeli R."/>
            <person name="Angelova A."/>
            <person name="Collura K."/>
            <person name="Wissotski M."/>
            <person name="Campos D."/>
            <person name="Kudrna D."/>
            <person name="Golser W."/>
            <person name="Ashely E."/>
            <person name="Descour A."/>
            <person name="Fernandes J."/>
            <person name="Soderlund C."/>
            <person name="Walbot V."/>
        </authorList>
    </citation>
    <scope>NUCLEOTIDE SEQUENCE</scope>
    <source>
        <strain evidence="2">B73</strain>
    </source>
</reference>
<proteinExistence type="evidence at transcript level"/>
<dbReference type="EMBL" id="BT064568">
    <property type="protein sequence ID" value="ACN29265.1"/>
    <property type="molecule type" value="mRNA"/>
</dbReference>
<accession>C0P8E9</accession>